<keyword evidence="1" id="KW-1133">Transmembrane helix</keyword>
<gene>
    <name evidence="2" type="ORF">K469DRAFT_208352</name>
</gene>
<name>A0A6A6DUY0_9PEZI</name>
<feature type="transmembrane region" description="Helical" evidence="1">
    <location>
        <begin position="231"/>
        <end position="250"/>
    </location>
</feature>
<proteinExistence type="predicted"/>
<dbReference type="OrthoDB" id="5322539at2759"/>
<protein>
    <submittedName>
        <fullName evidence="2">Uncharacterized protein</fullName>
    </submittedName>
</protein>
<sequence>MYGAVDLGGRSGKVYAWSKDRRSKRDTEAVYTLQTHDDISKLMFRLRHDNFTQVSLISCGFYNTTYQVRFELSSNGQQRIKTNTTLLEPIVAKDYMATLKKPGKFENFSGDDKIKSTYVNFLHAFGTNLAGGVYWNRGGNQYGATSTIALLNRSPRMRAMFSRALNSTNFPEFQDQLQSSFRNITISARYGSRDDDFGNPGFGFSEKISNTTTEAFVSFAQNQFVYHPRDLMIAYGLSIIATAACVGLGIHSMLKTKASFPNNFSTIFRFVKSSQVDHDWEKDVRDGADPLPKNIGEIELRYGKRAMEV</sequence>
<organism evidence="2 3">
    <name type="scientific">Zopfia rhizophila CBS 207.26</name>
    <dbReference type="NCBI Taxonomy" id="1314779"/>
    <lineage>
        <taxon>Eukaryota</taxon>
        <taxon>Fungi</taxon>
        <taxon>Dikarya</taxon>
        <taxon>Ascomycota</taxon>
        <taxon>Pezizomycotina</taxon>
        <taxon>Dothideomycetes</taxon>
        <taxon>Dothideomycetes incertae sedis</taxon>
        <taxon>Zopfiaceae</taxon>
        <taxon>Zopfia</taxon>
    </lineage>
</organism>
<dbReference type="Proteomes" id="UP000800200">
    <property type="component" value="Unassembled WGS sequence"/>
</dbReference>
<accession>A0A6A6DUY0</accession>
<keyword evidence="3" id="KW-1185">Reference proteome</keyword>
<keyword evidence="1" id="KW-0472">Membrane</keyword>
<evidence type="ECO:0000313" key="3">
    <source>
        <dbReference type="Proteomes" id="UP000800200"/>
    </source>
</evidence>
<evidence type="ECO:0000256" key="1">
    <source>
        <dbReference type="SAM" id="Phobius"/>
    </source>
</evidence>
<dbReference type="AlphaFoldDB" id="A0A6A6DUY0"/>
<dbReference type="EMBL" id="ML994642">
    <property type="protein sequence ID" value="KAF2183471.1"/>
    <property type="molecule type" value="Genomic_DNA"/>
</dbReference>
<reference evidence="2" key="1">
    <citation type="journal article" date="2020" name="Stud. Mycol.">
        <title>101 Dothideomycetes genomes: a test case for predicting lifestyles and emergence of pathogens.</title>
        <authorList>
            <person name="Haridas S."/>
            <person name="Albert R."/>
            <person name="Binder M."/>
            <person name="Bloem J."/>
            <person name="Labutti K."/>
            <person name="Salamov A."/>
            <person name="Andreopoulos B."/>
            <person name="Baker S."/>
            <person name="Barry K."/>
            <person name="Bills G."/>
            <person name="Bluhm B."/>
            <person name="Cannon C."/>
            <person name="Castanera R."/>
            <person name="Culley D."/>
            <person name="Daum C."/>
            <person name="Ezra D."/>
            <person name="Gonzalez J."/>
            <person name="Henrissat B."/>
            <person name="Kuo A."/>
            <person name="Liang C."/>
            <person name="Lipzen A."/>
            <person name="Lutzoni F."/>
            <person name="Magnuson J."/>
            <person name="Mondo S."/>
            <person name="Nolan M."/>
            <person name="Ohm R."/>
            <person name="Pangilinan J."/>
            <person name="Park H.-J."/>
            <person name="Ramirez L."/>
            <person name="Alfaro M."/>
            <person name="Sun H."/>
            <person name="Tritt A."/>
            <person name="Yoshinaga Y."/>
            <person name="Zwiers L.-H."/>
            <person name="Turgeon B."/>
            <person name="Goodwin S."/>
            <person name="Spatafora J."/>
            <person name="Crous P."/>
            <person name="Grigoriev I."/>
        </authorList>
    </citation>
    <scope>NUCLEOTIDE SEQUENCE</scope>
    <source>
        <strain evidence="2">CBS 207.26</strain>
    </source>
</reference>
<evidence type="ECO:0000313" key="2">
    <source>
        <dbReference type="EMBL" id="KAF2183471.1"/>
    </source>
</evidence>
<keyword evidence="1" id="KW-0812">Transmembrane</keyword>